<dbReference type="InterPro" id="IPR001789">
    <property type="entry name" value="Sig_transdc_resp-reg_receiver"/>
</dbReference>
<reference evidence="5" key="1">
    <citation type="journal article" date="2014" name="Int. J. Syst. Evol. Microbiol.">
        <title>Complete genome sequence of Corynebacterium casei LMG S-19264T (=DSM 44701T), isolated from a smear-ripened cheese.</title>
        <authorList>
            <consortium name="US DOE Joint Genome Institute (JGI-PGF)"/>
            <person name="Walter F."/>
            <person name="Albersmeier A."/>
            <person name="Kalinowski J."/>
            <person name="Ruckert C."/>
        </authorList>
    </citation>
    <scope>NUCLEOTIDE SEQUENCE</scope>
    <source>
        <strain evidence="5">CGMCC 4.5737</strain>
    </source>
</reference>
<dbReference type="InterPro" id="IPR011006">
    <property type="entry name" value="CheY-like_superfamily"/>
</dbReference>
<protein>
    <submittedName>
        <fullName evidence="5">Response regulator</fullName>
    </submittedName>
</protein>
<feature type="domain" description="Response regulatory" evidence="4">
    <location>
        <begin position="115"/>
        <end position="235"/>
    </location>
</feature>
<organism evidence="5 6">
    <name type="scientific">Longimycelium tulufanense</name>
    <dbReference type="NCBI Taxonomy" id="907463"/>
    <lineage>
        <taxon>Bacteria</taxon>
        <taxon>Bacillati</taxon>
        <taxon>Actinomycetota</taxon>
        <taxon>Actinomycetes</taxon>
        <taxon>Pseudonocardiales</taxon>
        <taxon>Pseudonocardiaceae</taxon>
        <taxon>Longimycelium</taxon>
    </lineage>
</organism>
<dbReference type="EMBL" id="BMMK01000018">
    <property type="protein sequence ID" value="GGM63788.1"/>
    <property type="molecule type" value="Genomic_DNA"/>
</dbReference>
<evidence type="ECO:0000256" key="3">
    <source>
        <dbReference type="SAM" id="Phobius"/>
    </source>
</evidence>
<feature type="transmembrane region" description="Helical" evidence="3">
    <location>
        <begin position="6"/>
        <end position="27"/>
    </location>
</feature>
<keyword evidence="6" id="KW-1185">Reference proteome</keyword>
<evidence type="ECO:0000256" key="1">
    <source>
        <dbReference type="PROSITE-ProRule" id="PRU00169"/>
    </source>
</evidence>
<keyword evidence="1" id="KW-0597">Phosphoprotein</keyword>
<evidence type="ECO:0000259" key="4">
    <source>
        <dbReference type="PROSITE" id="PS50110"/>
    </source>
</evidence>
<reference evidence="5" key="2">
    <citation type="submission" date="2020-09" db="EMBL/GenBank/DDBJ databases">
        <authorList>
            <person name="Sun Q."/>
            <person name="Zhou Y."/>
        </authorList>
    </citation>
    <scope>NUCLEOTIDE SEQUENCE</scope>
    <source>
        <strain evidence="5">CGMCC 4.5737</strain>
    </source>
</reference>
<sequence length="235" mass="26094">MGDAALLITAIGSLMWPLIALYALTSLRPYLVRVLRSAETRQLDFEIGGQRITFRELSSQQNELIQDLQRQVSTLRKALETAPHAVPGPPPVTEGEPTRPPEPVPAADREREPFAVLWVDDHPESKALLMEQLRNNGVRVDLVGTTSEAMGTLSRRRYRLIVTDMGRVESGTYQPEAGLELLREVRDVGVDIPVVVFCVPKNFAQASFRARELGAIGVTSSAVELTDYFQRFGLL</sequence>
<feature type="region of interest" description="Disordered" evidence="2">
    <location>
        <begin position="81"/>
        <end position="107"/>
    </location>
</feature>
<dbReference type="CDD" id="cd00156">
    <property type="entry name" value="REC"/>
    <property type="match status" value="1"/>
</dbReference>
<proteinExistence type="predicted"/>
<dbReference type="AlphaFoldDB" id="A0A8J3CDL0"/>
<keyword evidence="3" id="KW-0472">Membrane</keyword>
<evidence type="ECO:0000313" key="5">
    <source>
        <dbReference type="EMBL" id="GGM63788.1"/>
    </source>
</evidence>
<evidence type="ECO:0000313" key="6">
    <source>
        <dbReference type="Proteomes" id="UP000637578"/>
    </source>
</evidence>
<dbReference type="Gene3D" id="3.40.50.2300">
    <property type="match status" value="1"/>
</dbReference>
<keyword evidence="3" id="KW-1133">Transmembrane helix</keyword>
<dbReference type="PROSITE" id="PS50110">
    <property type="entry name" value="RESPONSE_REGULATORY"/>
    <property type="match status" value="1"/>
</dbReference>
<name>A0A8J3CDL0_9PSEU</name>
<keyword evidence="3" id="KW-0812">Transmembrane</keyword>
<dbReference type="SUPFAM" id="SSF52172">
    <property type="entry name" value="CheY-like"/>
    <property type="match status" value="1"/>
</dbReference>
<dbReference type="Proteomes" id="UP000637578">
    <property type="component" value="Unassembled WGS sequence"/>
</dbReference>
<evidence type="ECO:0000256" key="2">
    <source>
        <dbReference type="SAM" id="MobiDB-lite"/>
    </source>
</evidence>
<dbReference type="GO" id="GO:0000160">
    <property type="term" value="P:phosphorelay signal transduction system"/>
    <property type="evidence" value="ECO:0007669"/>
    <property type="project" value="InterPro"/>
</dbReference>
<accession>A0A8J3CDL0</accession>
<comment type="caution">
    <text evidence="5">The sequence shown here is derived from an EMBL/GenBank/DDBJ whole genome shotgun (WGS) entry which is preliminary data.</text>
</comment>
<dbReference type="RefSeq" id="WP_189059520.1">
    <property type="nucleotide sequence ID" value="NZ_BMMK01000018.1"/>
</dbReference>
<feature type="modified residue" description="4-aspartylphosphate" evidence="1">
    <location>
        <position position="164"/>
    </location>
</feature>
<feature type="compositionally biased region" description="Pro residues" evidence="2">
    <location>
        <begin position="86"/>
        <end position="104"/>
    </location>
</feature>
<dbReference type="Pfam" id="PF00072">
    <property type="entry name" value="Response_reg"/>
    <property type="match status" value="1"/>
</dbReference>
<gene>
    <name evidence="5" type="ORF">GCM10012275_37950</name>
</gene>